<evidence type="ECO:0000313" key="3">
    <source>
        <dbReference type="Proteomes" id="UP000824250"/>
    </source>
</evidence>
<name>A0A9D1D5I8_9FIRM</name>
<proteinExistence type="predicted"/>
<dbReference type="EMBL" id="DVGC01000057">
    <property type="protein sequence ID" value="HIR06226.1"/>
    <property type="molecule type" value="Genomic_DNA"/>
</dbReference>
<gene>
    <name evidence="2" type="ORF">IAB28_09730</name>
</gene>
<keyword evidence="1" id="KW-0472">Membrane</keyword>
<dbReference type="AlphaFoldDB" id="A0A9D1D5I8"/>
<reference evidence="2" key="1">
    <citation type="submission" date="2020-10" db="EMBL/GenBank/DDBJ databases">
        <authorList>
            <person name="Gilroy R."/>
        </authorList>
    </citation>
    <scope>NUCLEOTIDE SEQUENCE</scope>
    <source>
        <strain evidence="2">CHK180-2868</strain>
    </source>
</reference>
<evidence type="ECO:0000313" key="2">
    <source>
        <dbReference type="EMBL" id="HIR06226.1"/>
    </source>
</evidence>
<keyword evidence="1" id="KW-1133">Transmembrane helix</keyword>
<sequence>MGNKIKKDEPAQLQDLPKLKIKYTYAVPVMGLADALAMFSFYMNPATDGNMALKLFFLFFAAVGIGFMYWGLKWKITADGKAIVIHPAFGRKKTLPFRELKKAVIHKRRQTETFSYYELVDQDNQVFAKLYPIMKDSSTLLARIKRLKFPVAEVYDK</sequence>
<feature type="transmembrane region" description="Helical" evidence="1">
    <location>
        <begin position="55"/>
        <end position="72"/>
    </location>
</feature>
<reference evidence="2" key="2">
    <citation type="journal article" date="2021" name="PeerJ">
        <title>Extensive microbial diversity within the chicken gut microbiome revealed by metagenomics and culture.</title>
        <authorList>
            <person name="Gilroy R."/>
            <person name="Ravi A."/>
            <person name="Getino M."/>
            <person name="Pursley I."/>
            <person name="Horton D.L."/>
            <person name="Alikhan N.F."/>
            <person name="Baker D."/>
            <person name="Gharbi K."/>
            <person name="Hall N."/>
            <person name="Watson M."/>
            <person name="Adriaenssens E.M."/>
            <person name="Foster-Nyarko E."/>
            <person name="Jarju S."/>
            <person name="Secka A."/>
            <person name="Antonio M."/>
            <person name="Oren A."/>
            <person name="Chaudhuri R.R."/>
            <person name="La Ragione R."/>
            <person name="Hildebrand F."/>
            <person name="Pallen M.J."/>
        </authorList>
    </citation>
    <scope>NUCLEOTIDE SEQUENCE</scope>
    <source>
        <strain evidence="2">CHK180-2868</strain>
    </source>
</reference>
<keyword evidence="1" id="KW-0812">Transmembrane</keyword>
<evidence type="ECO:0000256" key="1">
    <source>
        <dbReference type="SAM" id="Phobius"/>
    </source>
</evidence>
<organism evidence="2 3">
    <name type="scientific">Candidatus Copromonas faecavium</name>
    <name type="common">nom. illeg.</name>
    <dbReference type="NCBI Taxonomy" id="2840740"/>
    <lineage>
        <taxon>Bacteria</taxon>
        <taxon>Bacillati</taxon>
        <taxon>Bacillota</taxon>
        <taxon>Clostridia</taxon>
        <taxon>Lachnospirales</taxon>
        <taxon>Lachnospiraceae</taxon>
        <taxon>Candidatus Copromonas (nom. illeg.)</taxon>
    </lineage>
</organism>
<accession>A0A9D1D5I8</accession>
<comment type="caution">
    <text evidence="2">The sequence shown here is derived from an EMBL/GenBank/DDBJ whole genome shotgun (WGS) entry which is preliminary data.</text>
</comment>
<dbReference type="Proteomes" id="UP000824250">
    <property type="component" value="Unassembled WGS sequence"/>
</dbReference>
<feature type="transmembrane region" description="Helical" evidence="1">
    <location>
        <begin position="21"/>
        <end position="43"/>
    </location>
</feature>
<protein>
    <submittedName>
        <fullName evidence="2">Uncharacterized protein</fullName>
    </submittedName>
</protein>